<evidence type="ECO:0000313" key="1">
    <source>
        <dbReference type="EMBL" id="KKL67973.1"/>
    </source>
</evidence>
<organism evidence="1">
    <name type="scientific">marine sediment metagenome</name>
    <dbReference type="NCBI Taxonomy" id="412755"/>
    <lineage>
        <taxon>unclassified sequences</taxon>
        <taxon>metagenomes</taxon>
        <taxon>ecological metagenomes</taxon>
    </lineage>
</organism>
<dbReference type="AlphaFoldDB" id="A0A0F9E1U8"/>
<protein>
    <submittedName>
        <fullName evidence="1">Uncharacterized protein</fullName>
    </submittedName>
</protein>
<comment type="caution">
    <text evidence="1">The sequence shown here is derived from an EMBL/GenBank/DDBJ whole genome shotgun (WGS) entry which is preliminary data.</text>
</comment>
<accession>A0A0F9E1U8</accession>
<proteinExistence type="predicted"/>
<gene>
    <name evidence="1" type="ORF">LCGC14_2129640</name>
</gene>
<dbReference type="EMBL" id="LAZR01026679">
    <property type="protein sequence ID" value="KKL67973.1"/>
    <property type="molecule type" value="Genomic_DNA"/>
</dbReference>
<reference evidence="1" key="1">
    <citation type="journal article" date="2015" name="Nature">
        <title>Complex archaea that bridge the gap between prokaryotes and eukaryotes.</title>
        <authorList>
            <person name="Spang A."/>
            <person name="Saw J.H."/>
            <person name="Jorgensen S.L."/>
            <person name="Zaremba-Niedzwiedzka K."/>
            <person name="Martijn J."/>
            <person name="Lind A.E."/>
            <person name="van Eijk R."/>
            <person name="Schleper C."/>
            <person name="Guy L."/>
            <person name="Ettema T.J."/>
        </authorList>
    </citation>
    <scope>NUCLEOTIDE SEQUENCE</scope>
</reference>
<name>A0A0F9E1U8_9ZZZZ</name>
<sequence>MRVFRIRWLIDMGLIETAQFSIESQWDQLTYNVHI</sequence>